<reference evidence="1" key="1">
    <citation type="submission" date="2023-03" db="EMBL/GenBank/DDBJ databases">
        <title>Massive genome expansion in bonnet fungi (Mycena s.s.) driven by repeated elements and novel gene families across ecological guilds.</title>
        <authorList>
            <consortium name="Lawrence Berkeley National Laboratory"/>
            <person name="Harder C.B."/>
            <person name="Miyauchi S."/>
            <person name="Viragh M."/>
            <person name="Kuo A."/>
            <person name="Thoen E."/>
            <person name="Andreopoulos B."/>
            <person name="Lu D."/>
            <person name="Skrede I."/>
            <person name="Drula E."/>
            <person name="Henrissat B."/>
            <person name="Morin E."/>
            <person name="Kohler A."/>
            <person name="Barry K."/>
            <person name="LaButti K."/>
            <person name="Morin E."/>
            <person name="Salamov A."/>
            <person name="Lipzen A."/>
            <person name="Mereny Z."/>
            <person name="Hegedus B."/>
            <person name="Baldrian P."/>
            <person name="Stursova M."/>
            <person name="Weitz H."/>
            <person name="Taylor A."/>
            <person name="Grigoriev I.V."/>
            <person name="Nagy L.G."/>
            <person name="Martin F."/>
            <person name="Kauserud H."/>
        </authorList>
    </citation>
    <scope>NUCLEOTIDE SEQUENCE</scope>
    <source>
        <strain evidence="1">CBHHK200</strain>
    </source>
</reference>
<keyword evidence="2" id="KW-1185">Reference proteome</keyword>
<organism evidence="1 2">
    <name type="scientific">Mycena alexandri</name>
    <dbReference type="NCBI Taxonomy" id="1745969"/>
    <lineage>
        <taxon>Eukaryota</taxon>
        <taxon>Fungi</taxon>
        <taxon>Dikarya</taxon>
        <taxon>Basidiomycota</taxon>
        <taxon>Agaricomycotina</taxon>
        <taxon>Agaricomycetes</taxon>
        <taxon>Agaricomycetidae</taxon>
        <taxon>Agaricales</taxon>
        <taxon>Marasmiineae</taxon>
        <taxon>Mycenaceae</taxon>
        <taxon>Mycena</taxon>
    </lineage>
</organism>
<dbReference type="Proteomes" id="UP001218188">
    <property type="component" value="Unassembled WGS sequence"/>
</dbReference>
<proteinExistence type="predicted"/>
<protein>
    <submittedName>
        <fullName evidence="1">Uncharacterized protein</fullName>
    </submittedName>
</protein>
<gene>
    <name evidence="1" type="ORF">C8F04DRAFT_1194162</name>
</gene>
<evidence type="ECO:0000313" key="2">
    <source>
        <dbReference type="Proteomes" id="UP001218188"/>
    </source>
</evidence>
<dbReference type="AlphaFoldDB" id="A0AAD6WVL7"/>
<accession>A0AAD6WVL7</accession>
<evidence type="ECO:0000313" key="1">
    <source>
        <dbReference type="EMBL" id="KAJ7022809.1"/>
    </source>
</evidence>
<dbReference type="EMBL" id="JARJCM010000202">
    <property type="protein sequence ID" value="KAJ7022809.1"/>
    <property type="molecule type" value="Genomic_DNA"/>
</dbReference>
<comment type="caution">
    <text evidence="1">The sequence shown here is derived from an EMBL/GenBank/DDBJ whole genome shotgun (WGS) entry which is preliminary data.</text>
</comment>
<sequence length="285" mass="32142">MQRVRVRFVDAAECREGEWRADATEILLALQKSISSVTGSAKIGTPDRLNSSYTEYFVEIIANKPVEMLAVSPELLVISQDNQLTLRVDAVRLSIFSVSKVTLNQHKLILPGVLPPAPPLVATAIGELNAADRARPRVREPTQQEIEWLKKQLSTRPGYTQFDANHNKVLQNVEHVRYWRFAAYFSRVFHKQTWPQEISSPSKGISKGAIEKALNMSRSALLDATQMIEIIDRYTAERDDNYCEEVENEISISNEDVPKAATLKAFQNGIVITLLRLLRLKNSVV</sequence>
<name>A0AAD6WVL7_9AGAR</name>